<dbReference type="AlphaFoldDB" id="A0A2P8H4W8"/>
<sequence>MNLAEFESVAKQLFQENEAIHEQWSRIFSEVSTAAEARESSRSLMALYTLITTVEHEKQAPAEDALLYKDQLEHLLKPYVDDDAITQTKKEIIEELQHSEIMESGSFSSYQQMRESISMNKFKNGEKLEPVEIDVGNQRHVAEIRTEKGSGVMLNNAEAAQWEQLVTSAITSMDDLTADAFDVISLLWMKQAEHPADMIHFSHEDVLEMRGLEKATSASGRQYYQKKHRDAVMERLTALTSIWIHAEEDEDVELVDDDEASNYKKAKLKRLFQIDNVTVARERKTDEMVGIYECDIRPSDLLAGYLRGSEKTTGVLSMKALQYNPNTEKYQKRLTRYLSWQWRIRSSSGRKNYERPFTIGGKRGLLSVIGFETGNTKPQRIKERFEKVLDKLLADNVIAGWRYEEIDESRIGQQNPGWLENYWMKLKIIIEPPVDVKQALNSPMLHGDKEMQKLGQQLDLNPKHTGEQLNLGLEKEAEEETIVTPDNLRITRKNLGKSLKQTAREIGVAHTTLSRFEQGRSKQPYRNSREKIEAWLKEYMEE</sequence>
<gene>
    <name evidence="2" type="ORF">B0H94_1207</name>
</gene>
<dbReference type="PROSITE" id="PS50943">
    <property type="entry name" value="HTH_CROC1"/>
    <property type="match status" value="1"/>
</dbReference>
<protein>
    <submittedName>
        <fullName evidence="2">Helix-turn-helix protein</fullName>
    </submittedName>
</protein>
<dbReference type="CDD" id="cd00093">
    <property type="entry name" value="HTH_XRE"/>
    <property type="match status" value="1"/>
</dbReference>
<keyword evidence="3" id="KW-1185">Reference proteome</keyword>
<dbReference type="InterPro" id="IPR010982">
    <property type="entry name" value="Lambda_DNA-bd_dom_sf"/>
</dbReference>
<name>A0A2P8H4W8_9BACI</name>
<comment type="caution">
    <text evidence="2">The sequence shown here is derived from an EMBL/GenBank/DDBJ whole genome shotgun (WGS) entry which is preliminary data.</text>
</comment>
<dbReference type="InterPro" id="IPR001387">
    <property type="entry name" value="Cro/C1-type_HTH"/>
</dbReference>
<reference evidence="2 3" key="1">
    <citation type="submission" date="2018-03" db="EMBL/GenBank/DDBJ databases">
        <title>Genomic Encyclopedia of Type Strains, Phase III (KMG-III): the genomes of soil and plant-associated and newly described type strains.</title>
        <authorList>
            <person name="Whitman W."/>
        </authorList>
    </citation>
    <scope>NUCLEOTIDE SEQUENCE [LARGE SCALE GENOMIC DNA]</scope>
    <source>
        <strain evidence="2 3">CGMCC 1.07653</strain>
    </source>
</reference>
<dbReference type="OrthoDB" id="2455104at2"/>
<dbReference type="SUPFAM" id="SSF47413">
    <property type="entry name" value="lambda repressor-like DNA-binding domains"/>
    <property type="match status" value="1"/>
</dbReference>
<evidence type="ECO:0000313" key="2">
    <source>
        <dbReference type="EMBL" id="PSL41261.1"/>
    </source>
</evidence>
<evidence type="ECO:0000313" key="3">
    <source>
        <dbReference type="Proteomes" id="UP000242310"/>
    </source>
</evidence>
<feature type="domain" description="HTH cro/C1-type" evidence="1">
    <location>
        <begin position="488"/>
        <end position="524"/>
    </location>
</feature>
<dbReference type="Pfam" id="PF01381">
    <property type="entry name" value="HTH_3"/>
    <property type="match status" value="1"/>
</dbReference>
<proteinExistence type="predicted"/>
<dbReference type="GO" id="GO:0003677">
    <property type="term" value="F:DNA binding"/>
    <property type="evidence" value="ECO:0007669"/>
    <property type="project" value="InterPro"/>
</dbReference>
<dbReference type="RefSeq" id="WP_106589964.1">
    <property type="nucleotide sequence ID" value="NZ_PYAV01000020.1"/>
</dbReference>
<accession>A0A2P8H4W8</accession>
<organism evidence="2 3">
    <name type="scientific">Salsuginibacillus halophilus</name>
    <dbReference type="NCBI Taxonomy" id="517424"/>
    <lineage>
        <taxon>Bacteria</taxon>
        <taxon>Bacillati</taxon>
        <taxon>Bacillota</taxon>
        <taxon>Bacilli</taxon>
        <taxon>Bacillales</taxon>
        <taxon>Bacillaceae</taxon>
        <taxon>Salsuginibacillus</taxon>
    </lineage>
</organism>
<dbReference type="EMBL" id="PYAV01000020">
    <property type="protein sequence ID" value="PSL41261.1"/>
    <property type="molecule type" value="Genomic_DNA"/>
</dbReference>
<evidence type="ECO:0000259" key="1">
    <source>
        <dbReference type="PROSITE" id="PS50943"/>
    </source>
</evidence>
<dbReference type="Proteomes" id="UP000242310">
    <property type="component" value="Unassembled WGS sequence"/>
</dbReference>
<dbReference type="Gene3D" id="1.10.260.40">
    <property type="entry name" value="lambda repressor-like DNA-binding domains"/>
    <property type="match status" value="1"/>
</dbReference>